<evidence type="ECO:0000256" key="5">
    <source>
        <dbReference type="SAM" id="MobiDB-lite"/>
    </source>
</evidence>
<dbReference type="eggNOG" id="COG0810">
    <property type="taxonomic scope" value="Bacteria"/>
</dbReference>
<evidence type="ECO:0000313" key="7">
    <source>
        <dbReference type="EMBL" id="EAQ14152.1"/>
    </source>
</evidence>
<keyword evidence="3" id="KW-1133">Transmembrane helix</keyword>
<sequence>MRDGAEVLALSAMTTVLALLLVPVPRQEGEASSGAGGEAVVTVAASSASVEQMVERWEAPPEAAVETPALDAPPPIEAPATPSTPPQPTPTARPLPIAPTVPTSPVPPETDTAAPAPRHAPDRSLRPPRRPAAEPQRPPAQVANQASQAQNQQRAQGQGHTANAGQRQPSQSTATVSEANKRSLMSQWGGQIQGAIARRAPRGAGSGTAVVRLTVTANGALAGVTLARSSGNPAIDRLALQAVRSAGRFPAAPAGLGAGPFSFSVPIQSR</sequence>
<dbReference type="GO" id="GO:0055085">
    <property type="term" value="P:transmembrane transport"/>
    <property type="evidence" value="ECO:0007669"/>
    <property type="project" value="InterPro"/>
</dbReference>
<dbReference type="InterPro" id="IPR006260">
    <property type="entry name" value="TonB/TolA_C"/>
</dbReference>
<evidence type="ECO:0000256" key="4">
    <source>
        <dbReference type="ARBA" id="ARBA00023136"/>
    </source>
</evidence>
<dbReference type="OrthoDB" id="7722272at2"/>
<dbReference type="PROSITE" id="PS52015">
    <property type="entry name" value="TONB_CTD"/>
    <property type="match status" value="1"/>
</dbReference>
<comment type="subcellular location">
    <subcellularLocation>
        <location evidence="1">Membrane</location>
        <topology evidence="1">Single-pass membrane protein</topology>
    </subcellularLocation>
</comment>
<dbReference type="GO" id="GO:0016020">
    <property type="term" value="C:membrane"/>
    <property type="evidence" value="ECO:0007669"/>
    <property type="project" value="UniProtKB-SubCell"/>
</dbReference>
<keyword evidence="4" id="KW-0472">Membrane</keyword>
<keyword evidence="2" id="KW-0812">Transmembrane</keyword>
<dbReference type="EMBL" id="AAMT01000002">
    <property type="protein sequence ID" value="EAQ14152.1"/>
    <property type="molecule type" value="Genomic_DNA"/>
</dbReference>
<dbReference type="AlphaFoldDB" id="A3VB45"/>
<evidence type="ECO:0000259" key="6">
    <source>
        <dbReference type="PROSITE" id="PS52015"/>
    </source>
</evidence>
<dbReference type="Gene3D" id="3.30.1150.10">
    <property type="match status" value="1"/>
</dbReference>
<keyword evidence="8" id="KW-1185">Reference proteome</keyword>
<dbReference type="SUPFAM" id="SSF74653">
    <property type="entry name" value="TolA/TonB C-terminal domain"/>
    <property type="match status" value="1"/>
</dbReference>
<dbReference type="NCBIfam" id="TIGR01352">
    <property type="entry name" value="tonB_Cterm"/>
    <property type="match status" value="1"/>
</dbReference>
<feature type="compositionally biased region" description="Pro residues" evidence="5">
    <location>
        <begin position="71"/>
        <end position="108"/>
    </location>
</feature>
<feature type="compositionally biased region" description="Low complexity" evidence="5">
    <location>
        <begin position="133"/>
        <end position="158"/>
    </location>
</feature>
<evidence type="ECO:0000256" key="1">
    <source>
        <dbReference type="ARBA" id="ARBA00004167"/>
    </source>
</evidence>
<dbReference type="Proteomes" id="UP000002931">
    <property type="component" value="Unassembled WGS sequence"/>
</dbReference>
<dbReference type="InterPro" id="IPR037682">
    <property type="entry name" value="TonB_C"/>
</dbReference>
<organism evidence="7 8">
    <name type="scientific">Maritimibacter alkaliphilus HTCC2654</name>
    <dbReference type="NCBI Taxonomy" id="314271"/>
    <lineage>
        <taxon>Bacteria</taxon>
        <taxon>Pseudomonadati</taxon>
        <taxon>Pseudomonadota</taxon>
        <taxon>Alphaproteobacteria</taxon>
        <taxon>Rhodobacterales</taxon>
        <taxon>Roseobacteraceae</taxon>
        <taxon>Maritimibacter</taxon>
    </lineage>
</organism>
<reference evidence="7 8" key="1">
    <citation type="journal article" date="2010" name="J. Bacteriol.">
        <title>Genome sequences of Pelagibaca bermudensis HTCC2601T and Maritimibacter alkaliphilus HTCC2654T, the type strains of two marine Roseobacter genera.</title>
        <authorList>
            <person name="Thrash J.C."/>
            <person name="Cho J.C."/>
            <person name="Ferriera S."/>
            <person name="Johnson J."/>
            <person name="Vergin K.L."/>
            <person name="Giovannoni S.J."/>
        </authorList>
    </citation>
    <scope>NUCLEOTIDE SEQUENCE [LARGE SCALE GENOMIC DNA]</scope>
    <source>
        <strain evidence="7 8">HTCC2654</strain>
    </source>
</reference>
<evidence type="ECO:0000256" key="2">
    <source>
        <dbReference type="ARBA" id="ARBA00022692"/>
    </source>
</evidence>
<dbReference type="STRING" id="314271.RB2654_15821"/>
<feature type="domain" description="TonB C-terminal" evidence="6">
    <location>
        <begin position="181"/>
        <end position="270"/>
    </location>
</feature>
<dbReference type="RefSeq" id="WP_008333350.1">
    <property type="nucleotide sequence ID" value="NZ_CH902578.1"/>
</dbReference>
<dbReference type="HOGENOM" id="CLU_986424_0_0_5"/>
<feature type="region of interest" description="Disordered" evidence="5">
    <location>
        <begin position="43"/>
        <end position="179"/>
    </location>
</feature>
<proteinExistence type="predicted"/>
<evidence type="ECO:0000256" key="3">
    <source>
        <dbReference type="ARBA" id="ARBA00022989"/>
    </source>
</evidence>
<dbReference type="Pfam" id="PF13103">
    <property type="entry name" value="TonB_2"/>
    <property type="match status" value="1"/>
</dbReference>
<accession>A3VB45</accession>
<gene>
    <name evidence="7" type="ORF">RB2654_15821</name>
</gene>
<feature type="compositionally biased region" description="Low complexity" evidence="5">
    <location>
        <begin position="60"/>
        <end position="69"/>
    </location>
</feature>
<protein>
    <recommendedName>
        <fullName evidence="6">TonB C-terminal domain-containing protein</fullName>
    </recommendedName>
</protein>
<comment type="caution">
    <text evidence="7">The sequence shown here is derived from an EMBL/GenBank/DDBJ whole genome shotgun (WGS) entry which is preliminary data.</text>
</comment>
<name>A3VB45_9RHOB</name>
<evidence type="ECO:0000313" key="8">
    <source>
        <dbReference type="Proteomes" id="UP000002931"/>
    </source>
</evidence>
<feature type="compositionally biased region" description="Polar residues" evidence="5">
    <location>
        <begin position="159"/>
        <end position="179"/>
    </location>
</feature>